<organism evidence="1 2">
    <name type="scientific">Phytoactinopolyspora mesophila</name>
    <dbReference type="NCBI Taxonomy" id="2650750"/>
    <lineage>
        <taxon>Bacteria</taxon>
        <taxon>Bacillati</taxon>
        <taxon>Actinomycetota</taxon>
        <taxon>Actinomycetes</taxon>
        <taxon>Jiangellales</taxon>
        <taxon>Jiangellaceae</taxon>
        <taxon>Phytoactinopolyspora</taxon>
    </lineage>
</organism>
<dbReference type="AlphaFoldDB" id="A0A7K3M6V7"/>
<evidence type="ECO:0000313" key="1">
    <source>
        <dbReference type="EMBL" id="NDL59053.1"/>
    </source>
</evidence>
<evidence type="ECO:0008006" key="3">
    <source>
        <dbReference type="Google" id="ProtNLM"/>
    </source>
</evidence>
<protein>
    <recommendedName>
        <fullName evidence="3">DUF559 domain-containing protein</fullName>
    </recommendedName>
</protein>
<proteinExistence type="predicted"/>
<dbReference type="Proteomes" id="UP000460435">
    <property type="component" value="Unassembled WGS sequence"/>
</dbReference>
<reference evidence="1 2" key="1">
    <citation type="submission" date="2019-11" db="EMBL/GenBank/DDBJ databases">
        <authorList>
            <person name="Li X.-J."/>
            <person name="Feng X.-M."/>
        </authorList>
    </citation>
    <scope>NUCLEOTIDE SEQUENCE [LARGE SCALE GENOMIC DNA]</scope>
    <source>
        <strain evidence="1 2">XMNu-373</strain>
    </source>
</reference>
<sequence>MPPELAELIEQQAGMVSWAQLRAAGVGRAAIRSRRWRQRHRGVYATFSGPLSREAEIWAGVLRAGPGAVASHQTAAELYGLTERIDDRIHVTVPADRRVRGKIDGVVIHYAHRLPKTRHPSKRPPRTRIEDTVLDLVDTSHHPRAVEGWVTQACQKRLTTPERLAEAMAERKKIKWRPMMESMLGDVAEGAHSPLELKYLRSVERAHGLPRGIRQSRPSGARIVWTDVHYKQFRSVVELDGRVGHEGEGQFRDRRRDNRSMADGLWTLRYGHADTFGSPCDIAAEVARVLRSQVWAGEPRPCSADCPAPELNR</sequence>
<name>A0A7K3M6V7_9ACTN</name>
<gene>
    <name evidence="1" type="ORF">F7O44_18460</name>
</gene>
<comment type="caution">
    <text evidence="1">The sequence shown here is derived from an EMBL/GenBank/DDBJ whole genome shotgun (WGS) entry which is preliminary data.</text>
</comment>
<keyword evidence="2" id="KW-1185">Reference proteome</keyword>
<accession>A0A7K3M6V7</accession>
<evidence type="ECO:0000313" key="2">
    <source>
        <dbReference type="Proteomes" id="UP000460435"/>
    </source>
</evidence>
<dbReference type="EMBL" id="WLZY01000006">
    <property type="protein sequence ID" value="NDL59053.1"/>
    <property type="molecule type" value="Genomic_DNA"/>
</dbReference>